<dbReference type="Gene3D" id="1.20.1540.10">
    <property type="entry name" value="Rhomboid-like"/>
    <property type="match status" value="1"/>
</dbReference>
<dbReference type="GO" id="GO:0006465">
    <property type="term" value="P:signal peptide processing"/>
    <property type="evidence" value="ECO:0007669"/>
    <property type="project" value="TreeGrafter"/>
</dbReference>
<proteinExistence type="inferred from homology"/>
<keyword evidence="4" id="KW-0378">Hydrolase</keyword>
<evidence type="ECO:0000256" key="8">
    <source>
        <dbReference type="SAM" id="Phobius"/>
    </source>
</evidence>
<feature type="transmembrane region" description="Helical" evidence="8">
    <location>
        <begin position="293"/>
        <end position="314"/>
    </location>
</feature>
<evidence type="ECO:0000313" key="11">
    <source>
        <dbReference type="Proteomes" id="UP000178912"/>
    </source>
</evidence>
<evidence type="ECO:0000313" key="10">
    <source>
        <dbReference type="EMBL" id="CZT00377.1"/>
    </source>
</evidence>
<dbReference type="SUPFAM" id="SSF144091">
    <property type="entry name" value="Rhomboid-like"/>
    <property type="match status" value="1"/>
</dbReference>
<gene>
    <name evidence="10" type="ORF">RAG0_08423</name>
</gene>
<dbReference type="EMBL" id="FJUX01000045">
    <property type="protein sequence ID" value="CZT00377.1"/>
    <property type="molecule type" value="Genomic_DNA"/>
</dbReference>
<protein>
    <recommendedName>
        <fullName evidence="9">Peptidase S54 rhomboid domain-containing protein</fullName>
    </recommendedName>
</protein>
<evidence type="ECO:0000256" key="7">
    <source>
        <dbReference type="SAM" id="MobiDB-lite"/>
    </source>
</evidence>
<dbReference type="GO" id="GO:0004252">
    <property type="term" value="F:serine-type endopeptidase activity"/>
    <property type="evidence" value="ECO:0007669"/>
    <property type="project" value="InterPro"/>
</dbReference>
<dbReference type="PANTHER" id="PTHR43731:SF14">
    <property type="entry name" value="PRESENILIN-ASSOCIATED RHOMBOID-LIKE PROTEIN, MITOCHONDRIAL"/>
    <property type="match status" value="1"/>
</dbReference>
<dbReference type="AlphaFoldDB" id="A0A1E1KQU8"/>
<feature type="region of interest" description="Disordered" evidence="7">
    <location>
        <begin position="13"/>
        <end position="32"/>
    </location>
</feature>
<keyword evidence="3 8" id="KW-0812">Transmembrane</keyword>
<keyword evidence="6 8" id="KW-0472">Membrane</keyword>
<dbReference type="GO" id="GO:0016020">
    <property type="term" value="C:membrane"/>
    <property type="evidence" value="ECO:0007669"/>
    <property type="project" value="UniProtKB-SubCell"/>
</dbReference>
<dbReference type="Proteomes" id="UP000178912">
    <property type="component" value="Unassembled WGS sequence"/>
</dbReference>
<evidence type="ECO:0000256" key="5">
    <source>
        <dbReference type="ARBA" id="ARBA00022989"/>
    </source>
</evidence>
<evidence type="ECO:0000256" key="4">
    <source>
        <dbReference type="ARBA" id="ARBA00022801"/>
    </source>
</evidence>
<evidence type="ECO:0000256" key="1">
    <source>
        <dbReference type="ARBA" id="ARBA00004141"/>
    </source>
</evidence>
<accession>A0A1E1KQU8</accession>
<feature type="transmembrane region" description="Helical" evidence="8">
    <location>
        <begin position="258"/>
        <end position="281"/>
    </location>
</feature>
<feature type="domain" description="Peptidase S54 rhomboid" evidence="9">
    <location>
        <begin position="164"/>
        <end position="316"/>
    </location>
</feature>
<dbReference type="Pfam" id="PF01694">
    <property type="entry name" value="Rhomboid"/>
    <property type="match status" value="1"/>
</dbReference>
<dbReference type="PANTHER" id="PTHR43731">
    <property type="entry name" value="RHOMBOID PROTEASE"/>
    <property type="match status" value="1"/>
</dbReference>
<dbReference type="OrthoDB" id="10260614at2759"/>
<keyword evidence="11" id="KW-1185">Reference proteome</keyword>
<dbReference type="InterPro" id="IPR022764">
    <property type="entry name" value="Peptidase_S54_rhomboid_dom"/>
</dbReference>
<keyword evidence="5 8" id="KW-1133">Transmembrane helix</keyword>
<dbReference type="InterPro" id="IPR035952">
    <property type="entry name" value="Rhomboid-like_sf"/>
</dbReference>
<feature type="transmembrane region" description="Helical" evidence="8">
    <location>
        <begin position="127"/>
        <end position="154"/>
    </location>
</feature>
<feature type="transmembrane region" description="Helical" evidence="8">
    <location>
        <begin position="166"/>
        <end position="187"/>
    </location>
</feature>
<dbReference type="InterPro" id="IPR050925">
    <property type="entry name" value="Rhomboid_protease_S54"/>
</dbReference>
<evidence type="ECO:0000256" key="3">
    <source>
        <dbReference type="ARBA" id="ARBA00022692"/>
    </source>
</evidence>
<comment type="subcellular location">
    <subcellularLocation>
        <location evidence="1">Membrane</location>
        <topology evidence="1">Multi-pass membrane protein</topology>
    </subcellularLocation>
</comment>
<feature type="transmembrane region" description="Helical" evidence="8">
    <location>
        <begin position="207"/>
        <end position="227"/>
    </location>
</feature>
<comment type="similarity">
    <text evidence="2">Belongs to the peptidase S54 family.</text>
</comment>
<evidence type="ECO:0000256" key="6">
    <source>
        <dbReference type="ARBA" id="ARBA00023136"/>
    </source>
</evidence>
<evidence type="ECO:0000259" key="9">
    <source>
        <dbReference type="Pfam" id="PF01694"/>
    </source>
</evidence>
<feature type="transmembrane region" description="Helical" evidence="8">
    <location>
        <begin position="234"/>
        <end position="252"/>
    </location>
</feature>
<name>A0A1E1KQU8_9HELO</name>
<organism evidence="10 11">
    <name type="scientific">Rhynchosporium agropyri</name>
    <dbReference type="NCBI Taxonomy" id="914238"/>
    <lineage>
        <taxon>Eukaryota</taxon>
        <taxon>Fungi</taxon>
        <taxon>Dikarya</taxon>
        <taxon>Ascomycota</taxon>
        <taxon>Pezizomycotina</taxon>
        <taxon>Leotiomycetes</taxon>
        <taxon>Helotiales</taxon>
        <taxon>Ploettnerulaceae</taxon>
        <taxon>Rhynchosporium</taxon>
    </lineage>
</organism>
<evidence type="ECO:0000256" key="2">
    <source>
        <dbReference type="ARBA" id="ARBA00009045"/>
    </source>
</evidence>
<sequence>MFRSRFFRSVLRRPNAHQKANRSPAPAKRSYTSQEFERHFTVPSVRILTPTLWALTATGVIYLSCAAYEVRQDVAARKRSHDSVSWLNIDASLQQGDRQRVGARMTGSDILNRIYNPSAKLTSVDTAIIGAVALNASIYALVSVYPSASTFLLFSHIPANTRNFTLFTSMFGHAGLAHLCFNMYALVNFGPVVAASPSFTSSGAHLTAFYLSSGVLASLAHHLNTVWPNVASRTNPGLGASGAITAMLGVFASEYPDAGIGIILLPGSLPAHQALLGLVAFETWGVFIGYGKYLRFGHAAHLGGLGIGVAYVFFDMKNRLWQPAKRLAFRGMRMVGMV</sequence>
<reference evidence="11" key="1">
    <citation type="submission" date="2016-03" db="EMBL/GenBank/DDBJ databases">
        <authorList>
            <person name="Guldener U."/>
        </authorList>
    </citation>
    <scope>NUCLEOTIDE SEQUENCE [LARGE SCALE GENOMIC DNA]</scope>
    <source>
        <strain evidence="11">04CH-RAC-A.6.1</strain>
    </source>
</reference>